<dbReference type="GO" id="GO:0005741">
    <property type="term" value="C:mitochondrial outer membrane"/>
    <property type="evidence" value="ECO:0007669"/>
    <property type="project" value="TreeGrafter"/>
</dbReference>
<comment type="pathway">
    <text evidence="1">Steroid biosynthesis; zymosterol biosynthesis; zymosterol from lanosterol: step 5/6.</text>
</comment>
<evidence type="ECO:0000313" key="4">
    <source>
        <dbReference type="EMBL" id="PVI01401.1"/>
    </source>
</evidence>
<feature type="region of interest" description="Disordered" evidence="3">
    <location>
        <begin position="165"/>
        <end position="184"/>
    </location>
</feature>
<dbReference type="InterPro" id="IPR051593">
    <property type="entry name" value="Ergosterol_Biosynth_ERG27"/>
</dbReference>
<evidence type="ECO:0000256" key="1">
    <source>
        <dbReference type="ARBA" id="ARBA00023589"/>
    </source>
</evidence>
<evidence type="ECO:0000313" key="5">
    <source>
        <dbReference type="Proteomes" id="UP000244855"/>
    </source>
</evidence>
<dbReference type="AlphaFoldDB" id="A0A2V1DTF4"/>
<accession>A0A2V1DTF4</accession>
<dbReference type="GO" id="GO:0000253">
    <property type="term" value="F:3-beta-hydroxysteroid 3-dehydrogenase (NADP+) activity"/>
    <property type="evidence" value="ECO:0007669"/>
    <property type="project" value="UniProtKB-EC"/>
</dbReference>
<dbReference type="PANTHER" id="PTHR43647">
    <property type="entry name" value="DEHYDROGENASE"/>
    <property type="match status" value="1"/>
</dbReference>
<dbReference type="Proteomes" id="UP000244855">
    <property type="component" value="Unassembled WGS sequence"/>
</dbReference>
<dbReference type="OrthoDB" id="191139at2759"/>
<gene>
    <name evidence="4" type="ORF">DM02DRAFT_705320</name>
</gene>
<keyword evidence="5" id="KW-1185">Reference proteome</keyword>
<reference evidence="4 5" key="1">
    <citation type="journal article" date="2018" name="Sci. Rep.">
        <title>Comparative genomics provides insights into the lifestyle and reveals functional heterogeneity of dark septate endophytic fungi.</title>
        <authorList>
            <person name="Knapp D.G."/>
            <person name="Nemeth J.B."/>
            <person name="Barry K."/>
            <person name="Hainaut M."/>
            <person name="Henrissat B."/>
            <person name="Johnson J."/>
            <person name="Kuo A."/>
            <person name="Lim J.H.P."/>
            <person name="Lipzen A."/>
            <person name="Nolan M."/>
            <person name="Ohm R.A."/>
            <person name="Tamas L."/>
            <person name="Grigoriev I.V."/>
            <person name="Spatafora J.W."/>
            <person name="Nagy L.G."/>
            <person name="Kovacs G.M."/>
        </authorList>
    </citation>
    <scope>NUCLEOTIDE SEQUENCE [LARGE SCALE GENOMIC DNA]</scope>
    <source>
        <strain evidence="4 5">DSE2036</strain>
    </source>
</reference>
<organism evidence="4 5">
    <name type="scientific">Periconia macrospinosa</name>
    <dbReference type="NCBI Taxonomy" id="97972"/>
    <lineage>
        <taxon>Eukaryota</taxon>
        <taxon>Fungi</taxon>
        <taxon>Dikarya</taxon>
        <taxon>Ascomycota</taxon>
        <taxon>Pezizomycotina</taxon>
        <taxon>Dothideomycetes</taxon>
        <taxon>Pleosporomycetidae</taxon>
        <taxon>Pleosporales</taxon>
        <taxon>Massarineae</taxon>
        <taxon>Periconiaceae</taxon>
        <taxon>Periconia</taxon>
    </lineage>
</organism>
<sequence>MEGTVLITGGNGSLAIPAVERLLSKYPTYTVIATVRDDTKKDTNTERLLQVIAKYPGAKCQLRKLDLSRMSEVATFADTLHSDIASARIPSLTAIICNAMTWSLADGIKLTPDGIETSLAINHLAHFNLVLRLLGNLKEAKDGRIVFLGSDAHANPGFGGLKPELPSDLEHLAHPPPDKKGQEASKGFYRYGISKLATIMTAHELDRKLHQDPELKNISVLTVDPGGLLDSRAFSQKDVPRLWSTIIRVVGWMYPIIKYVLPQMRFTAAAAAELVGFALDPEHAGKCGYYEVGKLSASSVASQDEKLQVELWKKSIGWCGIEQRDSALRLGSS</sequence>
<dbReference type="STRING" id="97972.A0A2V1DTF4"/>
<dbReference type="EMBL" id="KZ805358">
    <property type="protein sequence ID" value="PVI01401.1"/>
    <property type="molecule type" value="Genomic_DNA"/>
</dbReference>
<evidence type="ECO:0000256" key="2">
    <source>
        <dbReference type="ARBA" id="ARBA00023621"/>
    </source>
</evidence>
<dbReference type="SUPFAM" id="SSF51735">
    <property type="entry name" value="NAD(P)-binding Rossmann-fold domains"/>
    <property type="match status" value="1"/>
</dbReference>
<dbReference type="GO" id="GO:0005811">
    <property type="term" value="C:lipid droplet"/>
    <property type="evidence" value="ECO:0007669"/>
    <property type="project" value="TreeGrafter"/>
</dbReference>
<feature type="compositionally biased region" description="Basic and acidic residues" evidence="3">
    <location>
        <begin position="168"/>
        <end position="183"/>
    </location>
</feature>
<dbReference type="Pfam" id="PF00106">
    <property type="entry name" value="adh_short"/>
    <property type="match status" value="1"/>
</dbReference>
<dbReference type="InterPro" id="IPR036291">
    <property type="entry name" value="NAD(P)-bd_dom_sf"/>
</dbReference>
<dbReference type="EC" id="1.1.1.270" evidence="2"/>
<protein>
    <recommendedName>
        <fullName evidence="2">3beta-hydroxysteroid 3-dehydrogenase</fullName>
        <ecNumber evidence="2">1.1.1.270</ecNumber>
    </recommendedName>
</protein>
<evidence type="ECO:0000256" key="3">
    <source>
        <dbReference type="SAM" id="MobiDB-lite"/>
    </source>
</evidence>
<proteinExistence type="predicted"/>
<name>A0A2V1DTF4_9PLEO</name>
<dbReference type="PANTHER" id="PTHR43647:SF4">
    <property type="entry name" value="KETOREDUCTASE (KR) DOMAIN-CONTAINING PROTEIN"/>
    <property type="match status" value="1"/>
</dbReference>
<dbReference type="Gene3D" id="3.40.50.720">
    <property type="entry name" value="NAD(P)-binding Rossmann-like Domain"/>
    <property type="match status" value="1"/>
</dbReference>
<dbReference type="InterPro" id="IPR002347">
    <property type="entry name" value="SDR_fam"/>
</dbReference>
<dbReference type="GO" id="GO:0005789">
    <property type="term" value="C:endoplasmic reticulum membrane"/>
    <property type="evidence" value="ECO:0007669"/>
    <property type="project" value="TreeGrafter"/>
</dbReference>